<evidence type="ECO:0000313" key="14">
    <source>
        <dbReference type="EMBL" id="SOE49052.1"/>
    </source>
</evidence>
<dbReference type="CDD" id="cd03505">
    <property type="entry name" value="Delta9-FADS-like"/>
    <property type="match status" value="1"/>
</dbReference>
<dbReference type="InterPro" id="IPR015876">
    <property type="entry name" value="Acyl-CoA_DS"/>
</dbReference>
<dbReference type="KEGG" id="odi:ODI_R1813"/>
<evidence type="ECO:0000256" key="10">
    <source>
        <dbReference type="SAM" id="Phobius"/>
    </source>
</evidence>
<evidence type="ECO:0000256" key="1">
    <source>
        <dbReference type="ARBA" id="ARBA00004141"/>
    </source>
</evidence>
<sequence>MTFMDSVFSYALDFIKGGLLQASWWQVVLITLVLTHITIVSVTVFLHRSQAHRGLDLHPAVSHFFRFWLWLTTGMVTKEWVAIHRKHHAKCEREGDPHSPMIFGIWKVLFRGAELYREESNNAETMAKFGHGTPDDWMERNVYTRHSMGGILIMLAIDVALFGALGLTVWAVQMAWIPFWAAGVVNGIGHFVGYRNFASPDTSTNLVPWGIIIGGEELHNNHHAHGTSAKFSSKWYEFDIGWMYISILRFFGLAKIKKVAPKLKLEAAGSKPAVDLGTLQGVITHRYEIMARYADLMKRACTQEIARLQGDSSAKHGESLSVLKRARNWVRISEDSLQPQQRAEIDQAVTRSPALATLVQMRAELGRLWESSSASSEQLLHDLQAWCQRAQQSGIDGLEQFALRLRRYAA</sequence>
<evidence type="ECO:0000313" key="13">
    <source>
        <dbReference type="EMBL" id="SBT25288.1"/>
    </source>
</evidence>
<feature type="domain" description="Transposase IS204/IS1001/IS1096/IS1165 DDE" evidence="12">
    <location>
        <begin position="285"/>
        <end position="408"/>
    </location>
</feature>
<evidence type="ECO:0000313" key="15">
    <source>
        <dbReference type="Proteomes" id="UP000078558"/>
    </source>
</evidence>
<evidence type="ECO:0000259" key="12">
    <source>
        <dbReference type="Pfam" id="PF01610"/>
    </source>
</evidence>
<evidence type="ECO:0000256" key="5">
    <source>
        <dbReference type="ARBA" id="ARBA00022989"/>
    </source>
</evidence>
<gene>
    <name evidence="13" type="ORF">ODI_01603</name>
    <name evidence="14" type="ORF">ODI_R1813</name>
</gene>
<keyword evidence="3 10" id="KW-0812">Transmembrane</keyword>
<proteinExistence type="inferred from homology"/>
<protein>
    <submittedName>
        <fullName evidence="13">Fatty acid desaturase Delta-9 fatty acid desaturase</fullName>
        <ecNumber evidence="13">1.14.19.1</ecNumber>
    </submittedName>
</protein>
<evidence type="ECO:0000256" key="7">
    <source>
        <dbReference type="ARBA" id="ARBA00023004"/>
    </source>
</evidence>
<dbReference type="STRING" id="1851544.ODI_01603"/>
<reference evidence="13 15" key="1">
    <citation type="submission" date="2016-06" db="EMBL/GenBank/DDBJ databases">
        <authorList>
            <person name="Kjaerup R.B."/>
            <person name="Dalgaard T.S."/>
            <person name="Juul-Madsen H.R."/>
        </authorList>
    </citation>
    <scope>NUCLEOTIDE SEQUENCE [LARGE SCALE GENOMIC DNA]</scope>
    <source>
        <strain evidence="13">Orrdi1</strain>
    </source>
</reference>
<evidence type="ECO:0000256" key="3">
    <source>
        <dbReference type="ARBA" id="ARBA00022692"/>
    </source>
</evidence>
<dbReference type="Proteomes" id="UP000078558">
    <property type="component" value="Chromosome I"/>
</dbReference>
<keyword evidence="5 10" id="KW-1133">Transmembrane helix</keyword>
<dbReference type="InterPro" id="IPR005804">
    <property type="entry name" value="FA_desaturase_dom"/>
</dbReference>
<keyword evidence="15" id="KW-1185">Reference proteome</keyword>
<dbReference type="PANTHER" id="PTHR11351:SF33">
    <property type="entry name" value="DELTA-9 FATTY ACID DESATURASE, DESA"/>
    <property type="match status" value="1"/>
</dbReference>
<feature type="transmembrane region" description="Helical" evidence="10">
    <location>
        <begin position="24"/>
        <end position="46"/>
    </location>
</feature>
<evidence type="ECO:0000256" key="6">
    <source>
        <dbReference type="ARBA" id="ARBA00023002"/>
    </source>
</evidence>
<keyword evidence="9 10" id="KW-0472">Membrane</keyword>
<accession>A0A1C3K1K2</accession>
<dbReference type="EC" id="1.14.19.1" evidence="13"/>
<dbReference type="PANTHER" id="PTHR11351">
    <property type="entry name" value="ACYL-COA DESATURASE"/>
    <property type="match status" value="1"/>
</dbReference>
<dbReference type="InterPro" id="IPR002560">
    <property type="entry name" value="Transposase_DDE"/>
</dbReference>
<keyword evidence="8" id="KW-0443">Lipid metabolism</keyword>
<comment type="subcellular location">
    <subcellularLocation>
        <location evidence="1">Membrane</location>
        <topology evidence="1">Multi-pass membrane protein</topology>
    </subcellularLocation>
</comment>
<evidence type="ECO:0000256" key="8">
    <source>
        <dbReference type="ARBA" id="ARBA00023098"/>
    </source>
</evidence>
<feature type="domain" description="Fatty acid desaturase" evidence="11">
    <location>
        <begin position="24"/>
        <end position="226"/>
    </location>
</feature>
<dbReference type="GO" id="GO:0004768">
    <property type="term" value="F:stearoyl-CoA 9-desaturase activity"/>
    <property type="evidence" value="ECO:0007669"/>
    <property type="project" value="UniProtKB-EC"/>
</dbReference>
<evidence type="ECO:0000256" key="4">
    <source>
        <dbReference type="ARBA" id="ARBA00022832"/>
    </source>
</evidence>
<evidence type="ECO:0000256" key="2">
    <source>
        <dbReference type="ARBA" id="ARBA00008749"/>
    </source>
</evidence>
<evidence type="ECO:0000256" key="9">
    <source>
        <dbReference type="ARBA" id="ARBA00023136"/>
    </source>
</evidence>
<reference evidence="14 15" key="2">
    <citation type="submission" date="2017-08" db="EMBL/GenBank/DDBJ databases">
        <authorList>
            <person name="de Groot N.N."/>
        </authorList>
    </citation>
    <scope>NUCLEOTIDE SEQUENCE [LARGE SCALE GENOMIC DNA]</scope>
    <source>
        <strain evidence="14">Orrdi1</strain>
    </source>
</reference>
<comment type="similarity">
    <text evidence="2">Belongs to the fatty acid desaturase type 2 family.</text>
</comment>
<dbReference type="Pfam" id="PF01610">
    <property type="entry name" value="DDE_Tnp_ISL3"/>
    <property type="match status" value="1"/>
</dbReference>
<dbReference type="GO" id="GO:0016020">
    <property type="term" value="C:membrane"/>
    <property type="evidence" value="ECO:0007669"/>
    <property type="project" value="UniProtKB-SubCell"/>
</dbReference>
<organism evidence="13 15">
    <name type="scientific">Orrella dioscoreae</name>
    <dbReference type="NCBI Taxonomy" id="1851544"/>
    <lineage>
        <taxon>Bacteria</taxon>
        <taxon>Pseudomonadati</taxon>
        <taxon>Pseudomonadota</taxon>
        <taxon>Betaproteobacteria</taxon>
        <taxon>Burkholderiales</taxon>
        <taxon>Alcaligenaceae</taxon>
        <taxon>Orrella</taxon>
    </lineage>
</organism>
<keyword evidence="6 13" id="KW-0560">Oxidoreductase</keyword>
<name>A0A1C3K1K2_9BURK</name>
<evidence type="ECO:0000259" key="11">
    <source>
        <dbReference type="Pfam" id="PF00487"/>
    </source>
</evidence>
<dbReference type="GO" id="GO:0006631">
    <property type="term" value="P:fatty acid metabolic process"/>
    <property type="evidence" value="ECO:0007669"/>
    <property type="project" value="UniProtKB-KW"/>
</dbReference>
<feature type="transmembrane region" description="Helical" evidence="10">
    <location>
        <begin position="148"/>
        <end position="172"/>
    </location>
</feature>
<dbReference type="EMBL" id="LT907988">
    <property type="protein sequence ID" value="SOE49052.1"/>
    <property type="molecule type" value="Genomic_DNA"/>
</dbReference>
<dbReference type="AlphaFoldDB" id="A0A1C3K1K2"/>
<keyword evidence="4" id="KW-0276">Fatty acid metabolism</keyword>
<keyword evidence="7" id="KW-0408">Iron</keyword>
<dbReference type="Pfam" id="PF00487">
    <property type="entry name" value="FA_desaturase"/>
    <property type="match status" value="1"/>
</dbReference>
<dbReference type="EMBL" id="FLRC01000016">
    <property type="protein sequence ID" value="SBT25288.1"/>
    <property type="molecule type" value="Genomic_DNA"/>
</dbReference>